<evidence type="ECO:0000256" key="1">
    <source>
        <dbReference type="SAM" id="Phobius"/>
    </source>
</evidence>
<dbReference type="EMBL" id="JAAMPI010000228">
    <property type="protein sequence ID" value="KAF4633846.1"/>
    <property type="molecule type" value="Genomic_DNA"/>
</dbReference>
<organism evidence="3 4">
    <name type="scientific">Cudoniella acicularis</name>
    <dbReference type="NCBI Taxonomy" id="354080"/>
    <lineage>
        <taxon>Eukaryota</taxon>
        <taxon>Fungi</taxon>
        <taxon>Dikarya</taxon>
        <taxon>Ascomycota</taxon>
        <taxon>Pezizomycotina</taxon>
        <taxon>Leotiomycetes</taxon>
        <taxon>Helotiales</taxon>
        <taxon>Tricladiaceae</taxon>
        <taxon>Cudoniella</taxon>
    </lineage>
</organism>
<gene>
    <name evidence="3" type="ORF">G7Y89_g4276</name>
</gene>
<dbReference type="OrthoDB" id="5342093at2759"/>
<keyword evidence="1" id="KW-0472">Membrane</keyword>
<dbReference type="Pfam" id="PF20237">
    <property type="entry name" value="DUF6594"/>
    <property type="match status" value="1"/>
</dbReference>
<reference evidence="3 4" key="1">
    <citation type="submission" date="2020-03" db="EMBL/GenBank/DDBJ databases">
        <title>Draft Genome Sequence of Cudoniella acicularis.</title>
        <authorList>
            <person name="Buettner E."/>
            <person name="Kellner H."/>
        </authorList>
    </citation>
    <scope>NUCLEOTIDE SEQUENCE [LARGE SCALE GENOMIC DNA]</scope>
    <source>
        <strain evidence="3 4">DSM 108380</strain>
    </source>
</reference>
<sequence>MDLPTGYNKLACFMSSHRYAIFRKFEAIANRDLLYLQAELIALEEERLALAKRDKNTEGDCNLYDCNWEPLSTSKFCSYDSVSRYSVIASKPQARKRDVAMLRDWILRPDLGGGIPFAGADFYPMETSAYQDSHLCDLMTLNNRTGEDDSFSRWLAGPVFHLFEGKVLRYFKVSQPTVQSLYWPHSSHHAQKPFAVDPGNQASQVLETNLFLYSDSYIIGTINILGTIVSSVTPLLSIIILYFISNLAARLGVICGLTILFSSSLALVTDARRIEIFAYLPVSKLFLSEVPRVGGAALEGLTALEDAGMYTNRKSYSNHIADNEIEIEVRPAQQVELADWLASRFVPNLPNVTPNTTQR</sequence>
<accession>A0A8H4RRS2</accession>
<feature type="domain" description="DUF6594" evidence="2">
    <location>
        <begin position="7"/>
        <end position="278"/>
    </location>
</feature>
<keyword evidence="1" id="KW-1133">Transmembrane helix</keyword>
<keyword evidence="4" id="KW-1185">Reference proteome</keyword>
<dbReference type="InterPro" id="IPR046529">
    <property type="entry name" value="DUF6594"/>
</dbReference>
<dbReference type="Proteomes" id="UP000566819">
    <property type="component" value="Unassembled WGS sequence"/>
</dbReference>
<protein>
    <recommendedName>
        <fullName evidence="2">DUF6594 domain-containing protein</fullName>
    </recommendedName>
</protein>
<dbReference type="PANTHER" id="PTHR34502:SF5">
    <property type="entry name" value="DUF6594 DOMAIN-CONTAINING PROTEIN"/>
    <property type="match status" value="1"/>
</dbReference>
<feature type="transmembrane region" description="Helical" evidence="1">
    <location>
        <begin position="250"/>
        <end position="268"/>
    </location>
</feature>
<proteinExistence type="predicted"/>
<keyword evidence="1" id="KW-0812">Transmembrane</keyword>
<evidence type="ECO:0000313" key="3">
    <source>
        <dbReference type="EMBL" id="KAF4633846.1"/>
    </source>
</evidence>
<evidence type="ECO:0000313" key="4">
    <source>
        <dbReference type="Proteomes" id="UP000566819"/>
    </source>
</evidence>
<feature type="transmembrane region" description="Helical" evidence="1">
    <location>
        <begin position="217"/>
        <end position="244"/>
    </location>
</feature>
<evidence type="ECO:0000259" key="2">
    <source>
        <dbReference type="Pfam" id="PF20237"/>
    </source>
</evidence>
<dbReference type="AlphaFoldDB" id="A0A8H4RRS2"/>
<dbReference type="PANTHER" id="PTHR34502">
    <property type="entry name" value="DUF6594 DOMAIN-CONTAINING PROTEIN-RELATED"/>
    <property type="match status" value="1"/>
</dbReference>
<comment type="caution">
    <text evidence="3">The sequence shown here is derived from an EMBL/GenBank/DDBJ whole genome shotgun (WGS) entry which is preliminary data.</text>
</comment>
<name>A0A8H4RRS2_9HELO</name>